<dbReference type="Proteomes" id="UP000248917">
    <property type="component" value="Unassembled WGS sequence"/>
</dbReference>
<protein>
    <submittedName>
        <fullName evidence="1">Uncharacterized protein</fullName>
    </submittedName>
</protein>
<reference evidence="1 2" key="1">
    <citation type="submission" date="2018-06" db="EMBL/GenBank/DDBJ databases">
        <title>Genomic Encyclopedia of Archaeal and Bacterial Type Strains, Phase II (KMG-II): from individual species to whole genera.</title>
        <authorList>
            <person name="Goeker M."/>
        </authorList>
    </citation>
    <scope>NUCLEOTIDE SEQUENCE [LARGE SCALE GENOMIC DNA]</scope>
    <source>
        <strain evidence="1 2">T4</strain>
    </source>
</reference>
<proteinExistence type="predicted"/>
<dbReference type="RefSeq" id="WP_111394495.1">
    <property type="nucleotide sequence ID" value="NZ_QKTX01000016.1"/>
</dbReference>
<organism evidence="1 2">
    <name type="scientific">Algoriphagus aquaeductus</name>
    <dbReference type="NCBI Taxonomy" id="475299"/>
    <lineage>
        <taxon>Bacteria</taxon>
        <taxon>Pseudomonadati</taxon>
        <taxon>Bacteroidota</taxon>
        <taxon>Cytophagia</taxon>
        <taxon>Cytophagales</taxon>
        <taxon>Cyclobacteriaceae</taxon>
        <taxon>Algoriphagus</taxon>
    </lineage>
</organism>
<gene>
    <name evidence="1" type="ORF">CLV31_11691</name>
</gene>
<keyword evidence="2" id="KW-1185">Reference proteome</keyword>
<evidence type="ECO:0000313" key="1">
    <source>
        <dbReference type="EMBL" id="PZV78662.1"/>
    </source>
</evidence>
<comment type="caution">
    <text evidence="1">The sequence shown here is derived from an EMBL/GenBank/DDBJ whole genome shotgun (WGS) entry which is preliminary data.</text>
</comment>
<evidence type="ECO:0000313" key="2">
    <source>
        <dbReference type="Proteomes" id="UP000248917"/>
    </source>
</evidence>
<dbReference type="AlphaFoldDB" id="A0A326RP09"/>
<sequence>MSNTHTQIHVQMIFAEAVSSINSITGRKNGVGSFFYLYQIPSGAIGNEPLSHFAIPRPNVLRSQFVTLKNLPDLKSQFATAKRNFADLIFNYSLIEMYFNNSISDSLIPAAWN</sequence>
<dbReference type="EMBL" id="QKTX01000016">
    <property type="protein sequence ID" value="PZV78662.1"/>
    <property type="molecule type" value="Genomic_DNA"/>
</dbReference>
<accession>A0A326RP09</accession>
<name>A0A326RP09_9BACT</name>